<dbReference type="GO" id="GO:0048573">
    <property type="term" value="P:photoperiodism, flowering"/>
    <property type="evidence" value="ECO:0007669"/>
    <property type="project" value="UniProtKB-ARBA"/>
</dbReference>
<keyword evidence="6" id="KW-0906">Nuclear pore complex</keyword>
<dbReference type="GO" id="GO:0034398">
    <property type="term" value="P:telomere tethering at nuclear periphery"/>
    <property type="evidence" value="ECO:0007669"/>
    <property type="project" value="TreeGrafter"/>
</dbReference>
<keyword evidence="5" id="KW-0811">Translocation</keyword>
<evidence type="ECO:0000259" key="10">
    <source>
        <dbReference type="PROSITE" id="PS51434"/>
    </source>
</evidence>
<name>A0AAN8U855_SOLBU</name>
<dbReference type="GO" id="GO:0006606">
    <property type="term" value="P:protein import into nucleus"/>
    <property type="evidence" value="ECO:0007669"/>
    <property type="project" value="TreeGrafter"/>
</dbReference>
<dbReference type="GO" id="GO:0051028">
    <property type="term" value="P:mRNA transport"/>
    <property type="evidence" value="ECO:0007669"/>
    <property type="project" value="UniProtKB-KW"/>
</dbReference>
<feature type="domain" description="Peptidase S59" evidence="10">
    <location>
        <begin position="736"/>
        <end position="878"/>
    </location>
</feature>
<keyword evidence="4" id="KW-0653">Protein transport</keyword>
<dbReference type="GO" id="GO:0044614">
    <property type="term" value="C:nuclear pore cytoplasmic filaments"/>
    <property type="evidence" value="ECO:0007669"/>
    <property type="project" value="TreeGrafter"/>
</dbReference>
<feature type="region of interest" description="Disordered" evidence="9">
    <location>
        <begin position="680"/>
        <end position="727"/>
    </location>
</feature>
<gene>
    <name evidence="11" type="ORF">RDI58_006108</name>
</gene>
<dbReference type="InterPro" id="IPR007230">
    <property type="entry name" value="Nup98_auto-Pept-S59_dom"/>
</dbReference>
<evidence type="ECO:0000256" key="5">
    <source>
        <dbReference type="ARBA" id="ARBA00023010"/>
    </source>
</evidence>
<sequence>MSIFLGNTATRPLDFNAATNATSGQAQNVSMDSSTSPTFGKKYDFNSVANEPLVWSRDVNVSDSSILGYPRAPAFGVSSNSHFGTPRLDSYSFGQPTISMSGSKGKESTPPFFKSYGFGKSAFGINRKGSRIASYIATPESNITGPSGEEIQSICGMQTYKDKSQEELRFEDYQLGDKGTLSFNASMNATFGQTQIIFPGSSTSQTFGKKYEVNSVANEPLFWSRDANASGISAFGSLQATSFGVSSNSHFGTPSFNSYSFGQPAISMLGIKGKESTTSLLQSSGFGKSAFGINQKGSRITSYIATPDIDGTCLNGGEIQSICGMQTYQDKSQEELRFEDYQLGDKGQECGSSFSVSGAQGFGLINNTRPFISPVLNQSTVDQPFYSHFPSTFAVERAGFAPFKPASSSFTASTFSPLRNPLSLSTFAPLSPCSVSSSTYPWLTKPSGTDFDQKNSFSPTPVLTTGGASQSTLCLNCLKQSQPTPTGLSNVSSTPIAVNQNTHFYCGVVHLSCCPLLWPLFFGPLQPKMTPKLGATLPTTNVSHPTTGASCSEIGQGVGQQPSMNGQQSYFSIIMEVKQSPNMPPAETQPSVQISVEHPYLETSIQYGISSLPVSNNLATVRRRSSLIIRHLSLSHHMLPPQKYKPTSDKPKVPFFMDQEAASGVLRTEVIIIPRENPRDWVRPTAESPQGTDSSMDRIHDGDKIVHKPKLEPEETRHDNCGDDKDVDGIMPKLQRADYYTVPPIEELLSKEKEEAGFCCHVKDFVVGRHRYGSIKFLGETDIRKLDLDSVVHFNHREVIIYMDESKKPPVGQGLNKPAEITLLNVRCINKSTGKEYRDGPMVNKYKDMLIKKAVEQDAEFVSYDPVEGQWKFRVSHF</sequence>
<dbReference type="Proteomes" id="UP001371456">
    <property type="component" value="Unassembled WGS sequence"/>
</dbReference>
<dbReference type="PANTHER" id="PTHR23198">
    <property type="entry name" value="NUCLEOPORIN"/>
    <property type="match status" value="1"/>
</dbReference>
<protein>
    <recommendedName>
        <fullName evidence="10">Peptidase S59 domain-containing protein</fullName>
    </recommendedName>
</protein>
<evidence type="ECO:0000256" key="2">
    <source>
        <dbReference type="ARBA" id="ARBA00022448"/>
    </source>
</evidence>
<proteinExistence type="predicted"/>
<keyword evidence="7" id="KW-0539">Nucleus</keyword>
<dbReference type="Gene3D" id="1.10.10.2360">
    <property type="match status" value="2"/>
</dbReference>
<dbReference type="GO" id="GO:0008139">
    <property type="term" value="F:nuclear localization sequence binding"/>
    <property type="evidence" value="ECO:0007669"/>
    <property type="project" value="TreeGrafter"/>
</dbReference>
<dbReference type="Pfam" id="PF04096">
    <property type="entry name" value="Nucleoporin2"/>
    <property type="match status" value="1"/>
</dbReference>
<dbReference type="SUPFAM" id="SSF82215">
    <property type="entry name" value="C-terminal autoproteolytic domain of nucleoporin nup98"/>
    <property type="match status" value="1"/>
</dbReference>
<evidence type="ECO:0000256" key="7">
    <source>
        <dbReference type="ARBA" id="ARBA00023242"/>
    </source>
</evidence>
<dbReference type="GO" id="GO:0000973">
    <property type="term" value="P:post-transcriptional tethering of RNA polymerase II gene DNA at nuclear periphery"/>
    <property type="evidence" value="ECO:0007669"/>
    <property type="project" value="TreeGrafter"/>
</dbReference>
<comment type="subcellular location">
    <subcellularLocation>
        <location evidence="1">Nucleus</location>
        <location evidence="1">Nuclear pore complex</location>
    </subcellularLocation>
</comment>
<dbReference type="GO" id="GO:0017056">
    <property type="term" value="F:structural constituent of nuclear pore"/>
    <property type="evidence" value="ECO:0007669"/>
    <property type="project" value="InterPro"/>
</dbReference>
<dbReference type="EMBL" id="JBANQN010000002">
    <property type="protein sequence ID" value="KAK6798406.1"/>
    <property type="molecule type" value="Genomic_DNA"/>
</dbReference>
<evidence type="ECO:0000313" key="12">
    <source>
        <dbReference type="Proteomes" id="UP001371456"/>
    </source>
</evidence>
<organism evidence="11 12">
    <name type="scientific">Solanum bulbocastanum</name>
    <name type="common">Wild potato</name>
    <dbReference type="NCBI Taxonomy" id="147425"/>
    <lineage>
        <taxon>Eukaryota</taxon>
        <taxon>Viridiplantae</taxon>
        <taxon>Streptophyta</taxon>
        <taxon>Embryophyta</taxon>
        <taxon>Tracheophyta</taxon>
        <taxon>Spermatophyta</taxon>
        <taxon>Magnoliopsida</taxon>
        <taxon>eudicotyledons</taxon>
        <taxon>Gunneridae</taxon>
        <taxon>Pentapetalae</taxon>
        <taxon>asterids</taxon>
        <taxon>lamiids</taxon>
        <taxon>Solanales</taxon>
        <taxon>Solanaceae</taxon>
        <taxon>Solanoideae</taxon>
        <taxon>Solaneae</taxon>
        <taxon>Solanum</taxon>
    </lineage>
</organism>
<feature type="compositionally biased region" description="Basic and acidic residues" evidence="9">
    <location>
        <begin position="695"/>
        <end position="727"/>
    </location>
</feature>
<reference evidence="11 12" key="1">
    <citation type="submission" date="2024-02" db="EMBL/GenBank/DDBJ databases">
        <title>de novo genome assembly of Solanum bulbocastanum strain 11H21.</title>
        <authorList>
            <person name="Hosaka A.J."/>
        </authorList>
    </citation>
    <scope>NUCLEOTIDE SEQUENCE [LARGE SCALE GENOMIC DNA]</scope>
    <source>
        <tissue evidence="11">Young leaves</tissue>
    </source>
</reference>
<accession>A0AAN8U855</accession>
<comment type="subunit">
    <text evidence="8">Part of the nuclear pore complex (NPC). The NPC has an eight-fold symmetrical structure comprising a central transport channel and two rings, the cytoplasmic and nuclear rings, to which eight filaments are attached. The cytoplasmic filaments have loose ends, while the nuclear filaments are joined in a distal ring, forming a nuclear basket. NPCs are highly dynamic in configuration and composition, and can be devided in 3 subcomplexes, the NUP62 subcomplex, the NUP107-160 subcomplex and the NUP93 subcomplex, containing approximately 30 different nucleoporin proteins.</text>
</comment>
<dbReference type="InterPro" id="IPR037665">
    <property type="entry name" value="Nucleoporin_S59-like"/>
</dbReference>
<dbReference type="FunFam" id="3.30.1610.10:FF:000002">
    <property type="entry name" value="nuclear pore complex protein NUP98A"/>
    <property type="match status" value="1"/>
</dbReference>
<dbReference type="InterPro" id="IPR036903">
    <property type="entry name" value="Nup98_auto-Pept-S59_dom_sf"/>
</dbReference>
<dbReference type="PANTHER" id="PTHR23198:SF19">
    <property type="entry name" value="NUCLEAR PORE COMPLEX PROTEIN NUP98A-LIKE ISOFORM X1"/>
    <property type="match status" value="1"/>
</dbReference>
<dbReference type="GO" id="GO:0006405">
    <property type="term" value="P:RNA export from nucleus"/>
    <property type="evidence" value="ECO:0007669"/>
    <property type="project" value="TreeGrafter"/>
</dbReference>
<comment type="caution">
    <text evidence="11">The sequence shown here is derived from an EMBL/GenBank/DDBJ whole genome shotgun (WGS) entry which is preliminary data.</text>
</comment>
<evidence type="ECO:0000256" key="4">
    <source>
        <dbReference type="ARBA" id="ARBA00022927"/>
    </source>
</evidence>
<evidence type="ECO:0000256" key="8">
    <source>
        <dbReference type="ARBA" id="ARBA00065263"/>
    </source>
</evidence>
<dbReference type="GO" id="GO:0003723">
    <property type="term" value="F:RNA binding"/>
    <property type="evidence" value="ECO:0007669"/>
    <property type="project" value="TreeGrafter"/>
</dbReference>
<keyword evidence="2" id="KW-0813">Transport</keyword>
<evidence type="ECO:0000256" key="6">
    <source>
        <dbReference type="ARBA" id="ARBA00023132"/>
    </source>
</evidence>
<evidence type="ECO:0000256" key="3">
    <source>
        <dbReference type="ARBA" id="ARBA00022816"/>
    </source>
</evidence>
<evidence type="ECO:0000313" key="11">
    <source>
        <dbReference type="EMBL" id="KAK6798406.1"/>
    </source>
</evidence>
<evidence type="ECO:0000256" key="1">
    <source>
        <dbReference type="ARBA" id="ARBA00004567"/>
    </source>
</evidence>
<keyword evidence="12" id="KW-1185">Reference proteome</keyword>
<dbReference type="PROSITE" id="PS51434">
    <property type="entry name" value="NUP_C"/>
    <property type="match status" value="1"/>
</dbReference>
<keyword evidence="3" id="KW-0509">mRNA transport</keyword>
<dbReference type="AlphaFoldDB" id="A0AAN8U855"/>
<evidence type="ECO:0000256" key="9">
    <source>
        <dbReference type="SAM" id="MobiDB-lite"/>
    </source>
</evidence>
<dbReference type="Gene3D" id="3.30.1610.10">
    <property type="entry name" value="Peptidase S59, nucleoporin"/>
    <property type="match status" value="1"/>
</dbReference>